<feature type="region of interest" description="Disordered" evidence="1">
    <location>
        <begin position="1"/>
        <end position="107"/>
    </location>
</feature>
<dbReference type="EMBL" id="KN817576">
    <property type="protein sequence ID" value="KJA19560.1"/>
    <property type="molecule type" value="Genomic_DNA"/>
</dbReference>
<feature type="compositionally biased region" description="Polar residues" evidence="1">
    <location>
        <begin position="71"/>
        <end position="80"/>
    </location>
</feature>
<evidence type="ECO:0000256" key="1">
    <source>
        <dbReference type="SAM" id="MobiDB-lite"/>
    </source>
</evidence>
<sequence length="230" mass="24929">MASSSTSLPTSKAPTPASRAAARARMRARASAARANGGNDRLNSGESPIKIDDTRSLPTILPQQHRPHYVQNPSRNTLSISCGEASWTATSPPNTASPSIPNTRPKLSAMTALPSPILREADYLLAEEKDPGHDIRVTRLMEETQGHTSAPLIHVRPTVKLYQHEGEEALRDKQEDVGSAGESVDTSPESDCDAPYIPGRGAENTRRCLTWLRNVGTDEDSLTPERERSS</sequence>
<keyword evidence="3" id="KW-1185">Reference proteome</keyword>
<feature type="compositionally biased region" description="Basic and acidic residues" evidence="1">
    <location>
        <begin position="166"/>
        <end position="176"/>
    </location>
</feature>
<reference evidence="3" key="1">
    <citation type="submission" date="2014-04" db="EMBL/GenBank/DDBJ databases">
        <title>Evolutionary Origins and Diversification of the Mycorrhizal Mutualists.</title>
        <authorList>
            <consortium name="DOE Joint Genome Institute"/>
            <consortium name="Mycorrhizal Genomics Consortium"/>
            <person name="Kohler A."/>
            <person name="Kuo A."/>
            <person name="Nagy L.G."/>
            <person name="Floudas D."/>
            <person name="Copeland A."/>
            <person name="Barry K.W."/>
            <person name="Cichocki N."/>
            <person name="Veneault-Fourrey C."/>
            <person name="LaButti K."/>
            <person name="Lindquist E.A."/>
            <person name="Lipzen A."/>
            <person name="Lundell T."/>
            <person name="Morin E."/>
            <person name="Murat C."/>
            <person name="Riley R."/>
            <person name="Ohm R."/>
            <person name="Sun H."/>
            <person name="Tunlid A."/>
            <person name="Henrissat B."/>
            <person name="Grigoriev I.V."/>
            <person name="Hibbett D.S."/>
            <person name="Martin F."/>
        </authorList>
    </citation>
    <scope>NUCLEOTIDE SEQUENCE [LARGE SCALE GENOMIC DNA]</scope>
    <source>
        <strain evidence="3">FD-334 SS-4</strain>
    </source>
</reference>
<feature type="compositionally biased region" description="Polar residues" evidence="1">
    <location>
        <begin position="1"/>
        <end position="13"/>
    </location>
</feature>
<gene>
    <name evidence="2" type="ORF">HYPSUDRAFT_56547</name>
</gene>
<protein>
    <submittedName>
        <fullName evidence="2">Uncharacterized protein</fullName>
    </submittedName>
</protein>
<dbReference type="AlphaFoldDB" id="A0A0D2PHL6"/>
<organism evidence="2 3">
    <name type="scientific">Hypholoma sublateritium (strain FD-334 SS-4)</name>
    <dbReference type="NCBI Taxonomy" id="945553"/>
    <lineage>
        <taxon>Eukaryota</taxon>
        <taxon>Fungi</taxon>
        <taxon>Dikarya</taxon>
        <taxon>Basidiomycota</taxon>
        <taxon>Agaricomycotina</taxon>
        <taxon>Agaricomycetes</taxon>
        <taxon>Agaricomycetidae</taxon>
        <taxon>Agaricales</taxon>
        <taxon>Agaricineae</taxon>
        <taxon>Strophariaceae</taxon>
        <taxon>Hypholoma</taxon>
    </lineage>
</organism>
<proteinExistence type="predicted"/>
<feature type="region of interest" description="Disordered" evidence="1">
    <location>
        <begin position="166"/>
        <end position="199"/>
    </location>
</feature>
<feature type="compositionally biased region" description="Polar residues" evidence="1">
    <location>
        <begin position="87"/>
        <end position="102"/>
    </location>
</feature>
<evidence type="ECO:0000313" key="2">
    <source>
        <dbReference type="EMBL" id="KJA19560.1"/>
    </source>
</evidence>
<evidence type="ECO:0000313" key="3">
    <source>
        <dbReference type="Proteomes" id="UP000054270"/>
    </source>
</evidence>
<name>A0A0D2PHL6_HYPSF</name>
<accession>A0A0D2PHL6</accession>
<dbReference type="Proteomes" id="UP000054270">
    <property type="component" value="Unassembled WGS sequence"/>
</dbReference>